<dbReference type="PANTHER" id="PTHR42898:SF6">
    <property type="entry name" value="NADP-DEPENDENT MANNITOL DEHYDROGENASE"/>
    <property type="match status" value="1"/>
</dbReference>
<dbReference type="Pfam" id="PF13540">
    <property type="entry name" value="RCC1_2"/>
    <property type="match status" value="1"/>
</dbReference>
<dbReference type="Gene3D" id="2.130.10.30">
    <property type="entry name" value="Regulator of chromosome condensation 1/beta-lactamase-inhibitor protein II"/>
    <property type="match status" value="1"/>
</dbReference>
<dbReference type="PROSITE" id="PS00061">
    <property type="entry name" value="ADH_SHORT"/>
    <property type="match status" value="2"/>
</dbReference>
<dbReference type="Pfam" id="PF13561">
    <property type="entry name" value="adh_short_C2"/>
    <property type="match status" value="2"/>
</dbReference>
<keyword evidence="3" id="KW-0472">Membrane</keyword>
<organism evidence="5 6">
    <name type="scientific">Liquidambar formosana</name>
    <name type="common">Formosan gum</name>
    <dbReference type="NCBI Taxonomy" id="63359"/>
    <lineage>
        <taxon>Eukaryota</taxon>
        <taxon>Viridiplantae</taxon>
        <taxon>Streptophyta</taxon>
        <taxon>Embryophyta</taxon>
        <taxon>Tracheophyta</taxon>
        <taxon>Spermatophyta</taxon>
        <taxon>Magnoliopsida</taxon>
        <taxon>eudicotyledons</taxon>
        <taxon>Gunneridae</taxon>
        <taxon>Pentapetalae</taxon>
        <taxon>Saxifragales</taxon>
        <taxon>Altingiaceae</taxon>
        <taxon>Liquidambar</taxon>
    </lineage>
</organism>
<dbReference type="InterPro" id="IPR009091">
    <property type="entry name" value="RCC1/BLIP-II"/>
</dbReference>
<dbReference type="Proteomes" id="UP001415857">
    <property type="component" value="Unassembled WGS sequence"/>
</dbReference>
<dbReference type="SUPFAM" id="SSF50985">
    <property type="entry name" value="RCC1/BLIP-II"/>
    <property type="match status" value="1"/>
</dbReference>
<accession>A0AAP0S903</accession>
<dbReference type="AlphaFoldDB" id="A0AAP0S903"/>
<evidence type="ECO:0000313" key="5">
    <source>
        <dbReference type="EMBL" id="KAK9290012.1"/>
    </source>
</evidence>
<evidence type="ECO:0000259" key="4">
    <source>
        <dbReference type="SMART" id="SM00822"/>
    </source>
</evidence>
<keyword evidence="6" id="KW-1185">Reference proteome</keyword>
<dbReference type="PRINTS" id="PR00080">
    <property type="entry name" value="SDRFAMILY"/>
</dbReference>
<dbReference type="InterPro" id="IPR036291">
    <property type="entry name" value="NAD(P)-bd_dom_sf"/>
</dbReference>
<dbReference type="FunFam" id="3.40.50.720:FF:000084">
    <property type="entry name" value="Short-chain dehydrogenase reductase"/>
    <property type="match status" value="2"/>
</dbReference>
<dbReference type="PRINTS" id="PR00081">
    <property type="entry name" value="GDHRDH"/>
</dbReference>
<protein>
    <recommendedName>
        <fullName evidence="4">Ketoreductase domain-containing protein</fullName>
    </recommendedName>
</protein>
<dbReference type="InterPro" id="IPR020904">
    <property type="entry name" value="Sc_DH/Rdtase_CS"/>
</dbReference>
<dbReference type="PANTHER" id="PTHR42898">
    <property type="entry name" value="TROPINONE REDUCTASE"/>
    <property type="match status" value="1"/>
</dbReference>
<dbReference type="InterPro" id="IPR045000">
    <property type="entry name" value="TR"/>
</dbReference>
<evidence type="ECO:0000313" key="6">
    <source>
        <dbReference type="Proteomes" id="UP001415857"/>
    </source>
</evidence>
<name>A0AAP0S903_LIQFO</name>
<dbReference type="SMART" id="SM00822">
    <property type="entry name" value="PKS_KR"/>
    <property type="match status" value="1"/>
</dbReference>
<dbReference type="InterPro" id="IPR002347">
    <property type="entry name" value="SDR_fam"/>
</dbReference>
<keyword evidence="1" id="KW-0521">NADP</keyword>
<feature type="transmembrane region" description="Helical" evidence="3">
    <location>
        <begin position="497"/>
        <end position="520"/>
    </location>
</feature>
<keyword evidence="2" id="KW-0560">Oxidoreductase</keyword>
<dbReference type="InterPro" id="IPR057326">
    <property type="entry name" value="KR_dom"/>
</dbReference>
<keyword evidence="3" id="KW-0812">Transmembrane</keyword>
<gene>
    <name evidence="5" type="ORF">L1049_008175</name>
</gene>
<evidence type="ECO:0000256" key="1">
    <source>
        <dbReference type="ARBA" id="ARBA00022857"/>
    </source>
</evidence>
<reference evidence="5 6" key="1">
    <citation type="journal article" date="2024" name="Plant J.">
        <title>Genome sequences and population genomics reveal climatic adaptation and genomic divergence between two closely related sweetgum species.</title>
        <authorList>
            <person name="Xu W.Q."/>
            <person name="Ren C.Q."/>
            <person name="Zhang X.Y."/>
            <person name="Comes H.P."/>
            <person name="Liu X.H."/>
            <person name="Li Y.G."/>
            <person name="Kettle C.J."/>
            <person name="Jalonen R."/>
            <person name="Gaisberger H."/>
            <person name="Ma Y.Z."/>
            <person name="Qiu Y.X."/>
        </authorList>
    </citation>
    <scope>NUCLEOTIDE SEQUENCE [LARGE SCALE GENOMIC DNA]</scope>
    <source>
        <strain evidence="5">Hangzhou</strain>
    </source>
</reference>
<evidence type="ECO:0000256" key="3">
    <source>
        <dbReference type="SAM" id="Phobius"/>
    </source>
</evidence>
<evidence type="ECO:0000256" key="2">
    <source>
        <dbReference type="ARBA" id="ARBA00023002"/>
    </source>
</evidence>
<comment type="caution">
    <text evidence="5">The sequence shown here is derived from an EMBL/GenBank/DDBJ whole genome shotgun (WGS) entry which is preliminary data.</text>
</comment>
<keyword evidence="3" id="KW-1133">Transmembrane helix</keyword>
<dbReference type="Gene3D" id="3.40.50.720">
    <property type="entry name" value="NAD(P)-binding Rossmann-like Domain"/>
    <property type="match status" value="2"/>
</dbReference>
<proteinExistence type="predicted"/>
<sequence>MAEAKINLGDRWSLKGMTALVTGGSRGIGHAIVEELARSGAVVHTCSRSQRDLHERLLEWESKGLKVTGSVCDLISRTEREKLMETVSSAFDGKLNILVNNAGIAITKETIQCTAEDFSTVMGTNFESAYHLCQLAHPLLKASGNGSIVFISSIAGVIALPTLSIYAASKGAMNQLTKNLACEWAKDNIRTNTVAPGAIKTLMSDSAENALIDGMVSQTPIRRIGETNEVSSLVAFLCFPAASYITGQCGQGSTNDLMKPTCVSSLLGIRIEGIAAGLWHTVCVTAEGHVYAFGGNQFGQMGTGADQAEQDPKGMELVSRLVSQNPIARIGEPNDVSSLVAFLCFPAASYITGQKPRSTSETKDGLSRERLLSLPVDPVGIGQAIVEELARFGAVVHTCSRNQKELNERLQEWESKGLTVTGSVCDLKSRAEREKLMETVSSAFHGKLNILVNNAGITTGKETMQHTAEDFSSIMGINFESGYHLCQLAHPLLKASGYGSIVFISSVAGLIAVGSSIYGASKGAMNQLTKNLACEWAKDNIRANTVAPGATRTSMTDSAEMNEGGLIDSIVSHTPIRRIGEPNEISSLVAFLCFPAASYITGQVICVDGGFSVSGVPN</sequence>
<dbReference type="EMBL" id="JBBPBK010000002">
    <property type="protein sequence ID" value="KAK9290012.1"/>
    <property type="molecule type" value="Genomic_DNA"/>
</dbReference>
<dbReference type="GO" id="GO:0016491">
    <property type="term" value="F:oxidoreductase activity"/>
    <property type="evidence" value="ECO:0007669"/>
    <property type="project" value="UniProtKB-KW"/>
</dbReference>
<feature type="domain" description="Ketoreductase" evidence="4">
    <location>
        <begin position="17"/>
        <end position="192"/>
    </location>
</feature>
<dbReference type="SUPFAM" id="SSF51735">
    <property type="entry name" value="NAD(P)-binding Rossmann-fold domains"/>
    <property type="match status" value="3"/>
</dbReference>
<dbReference type="PROSITE" id="PS00626">
    <property type="entry name" value="RCC1_2"/>
    <property type="match status" value="1"/>
</dbReference>
<dbReference type="InterPro" id="IPR000408">
    <property type="entry name" value="Reg_chr_condens"/>
</dbReference>